<evidence type="ECO:0000313" key="3">
    <source>
        <dbReference type="Proteomes" id="UP000215335"/>
    </source>
</evidence>
<dbReference type="EMBL" id="NNAY01001558">
    <property type="protein sequence ID" value="OXU23606.1"/>
    <property type="molecule type" value="Genomic_DNA"/>
</dbReference>
<gene>
    <name evidence="2" type="ORF">TSAR_006845</name>
</gene>
<feature type="region of interest" description="Disordered" evidence="1">
    <location>
        <begin position="1"/>
        <end position="31"/>
    </location>
</feature>
<reference evidence="2 3" key="1">
    <citation type="journal article" date="2017" name="Curr. Biol.">
        <title>The Evolution of Venom by Co-option of Single-Copy Genes.</title>
        <authorList>
            <person name="Martinson E.O."/>
            <person name="Mrinalini"/>
            <person name="Kelkar Y.D."/>
            <person name="Chang C.H."/>
            <person name="Werren J.H."/>
        </authorList>
    </citation>
    <scope>NUCLEOTIDE SEQUENCE [LARGE SCALE GENOMIC DNA]</scope>
    <source>
        <strain evidence="2 3">Alberta</strain>
        <tissue evidence="2">Whole body</tissue>
    </source>
</reference>
<dbReference type="PROSITE" id="PS00422">
    <property type="entry name" value="GRANINS_1"/>
    <property type="match status" value="1"/>
</dbReference>
<dbReference type="AlphaFoldDB" id="A0A232EYP1"/>
<proteinExistence type="predicted"/>
<protein>
    <submittedName>
        <fullName evidence="2">Uncharacterized protein</fullName>
    </submittedName>
</protein>
<comment type="caution">
    <text evidence="2">The sequence shown here is derived from an EMBL/GenBank/DDBJ whole genome shotgun (WGS) entry which is preliminary data.</text>
</comment>
<evidence type="ECO:0000256" key="1">
    <source>
        <dbReference type="SAM" id="MobiDB-lite"/>
    </source>
</evidence>
<dbReference type="Proteomes" id="UP000215335">
    <property type="component" value="Unassembled WGS sequence"/>
</dbReference>
<keyword evidence="3" id="KW-1185">Reference proteome</keyword>
<feature type="compositionally biased region" description="Low complexity" evidence="1">
    <location>
        <begin position="1"/>
        <end position="18"/>
    </location>
</feature>
<dbReference type="InterPro" id="IPR018054">
    <property type="entry name" value="Chromogranin_CS"/>
</dbReference>
<name>A0A232EYP1_9HYME</name>
<sequence length="86" mass="9807">MAGRSTSPQSLSSTQESLSSKDEELPSEEQDNLKMKYYNMIEAELQKVPLMDPCALKNYKKSALKIRFNFLLKYAIKMIGNETLAK</sequence>
<evidence type="ECO:0000313" key="2">
    <source>
        <dbReference type="EMBL" id="OXU23606.1"/>
    </source>
</evidence>
<organism evidence="2 3">
    <name type="scientific">Trichomalopsis sarcophagae</name>
    <dbReference type="NCBI Taxonomy" id="543379"/>
    <lineage>
        <taxon>Eukaryota</taxon>
        <taxon>Metazoa</taxon>
        <taxon>Ecdysozoa</taxon>
        <taxon>Arthropoda</taxon>
        <taxon>Hexapoda</taxon>
        <taxon>Insecta</taxon>
        <taxon>Pterygota</taxon>
        <taxon>Neoptera</taxon>
        <taxon>Endopterygota</taxon>
        <taxon>Hymenoptera</taxon>
        <taxon>Apocrita</taxon>
        <taxon>Proctotrupomorpha</taxon>
        <taxon>Chalcidoidea</taxon>
        <taxon>Pteromalidae</taxon>
        <taxon>Pteromalinae</taxon>
        <taxon>Trichomalopsis</taxon>
    </lineage>
</organism>
<accession>A0A232EYP1</accession>